<evidence type="ECO:0000256" key="1">
    <source>
        <dbReference type="ARBA" id="ARBA00022630"/>
    </source>
</evidence>
<proteinExistence type="predicted"/>
<dbReference type="InterPro" id="IPR008928">
    <property type="entry name" value="6-hairpin_glycosidase_sf"/>
</dbReference>
<dbReference type="GO" id="GO:0050660">
    <property type="term" value="F:flavin adenine dinucleotide binding"/>
    <property type="evidence" value="ECO:0007669"/>
    <property type="project" value="InterPro"/>
</dbReference>
<keyword evidence="2" id="KW-0274">FAD</keyword>
<dbReference type="Gene3D" id="3.50.50.60">
    <property type="entry name" value="FAD/NAD(P)-binding domain"/>
    <property type="match status" value="2"/>
</dbReference>
<name>A0A5N5QFY3_9AGAM</name>
<dbReference type="AlphaFoldDB" id="A0A5N5QFY3"/>
<keyword evidence="5" id="KW-1185">Reference proteome</keyword>
<dbReference type="InterPro" id="IPR036188">
    <property type="entry name" value="FAD/NAD-bd_sf"/>
</dbReference>
<keyword evidence="3" id="KW-0560">Oxidoreductase</keyword>
<evidence type="ECO:0000256" key="3">
    <source>
        <dbReference type="ARBA" id="ARBA00023002"/>
    </source>
</evidence>
<dbReference type="GO" id="GO:0005975">
    <property type="term" value="P:carbohydrate metabolic process"/>
    <property type="evidence" value="ECO:0007669"/>
    <property type="project" value="InterPro"/>
</dbReference>
<dbReference type="Proteomes" id="UP000383932">
    <property type="component" value="Unassembled WGS sequence"/>
</dbReference>
<dbReference type="Pfam" id="PF00743">
    <property type="entry name" value="FMO-like"/>
    <property type="match status" value="1"/>
</dbReference>
<dbReference type="InterPro" id="IPR008313">
    <property type="entry name" value="GH125"/>
</dbReference>
<dbReference type="GO" id="GO:0004499">
    <property type="term" value="F:N,N-dimethylaniline monooxygenase activity"/>
    <property type="evidence" value="ECO:0007669"/>
    <property type="project" value="InterPro"/>
</dbReference>
<reference evidence="4 5" key="1">
    <citation type="journal article" date="2019" name="Fungal Biol. Biotechnol.">
        <title>Draft genome sequence of fastidious pathogen Ceratobasidium theobromae, which causes vascular-streak dieback in Theobroma cacao.</title>
        <authorList>
            <person name="Ali S.S."/>
            <person name="Asman A."/>
            <person name="Shao J."/>
            <person name="Firmansyah A.P."/>
            <person name="Susilo A.W."/>
            <person name="Rosmana A."/>
            <person name="McMahon P."/>
            <person name="Junaid M."/>
            <person name="Guest D."/>
            <person name="Kheng T.Y."/>
            <person name="Meinhardt L.W."/>
            <person name="Bailey B.A."/>
        </authorList>
    </citation>
    <scope>NUCLEOTIDE SEQUENCE [LARGE SCALE GENOMIC DNA]</scope>
    <source>
        <strain evidence="4 5">CT2</strain>
    </source>
</reference>
<protein>
    <submittedName>
        <fullName evidence="4">Uncharacterized protein</fullName>
    </submittedName>
</protein>
<sequence length="1174" mass="131196">MPKLFIDSQGLDDAHYAFMDAAGNIHFSSIHTADLADGCTATDIYQHNPMGDGHLVATIKWPSNTFRDPVLVIYPTEETGSTTKLHLSTNPLRQSLNITTQGHSQAHWRRIPETRKLALFAGRNKEKRLIADECQRAGKRWLQIEAKPVHHCTITDLEIVATWIAVNKLTYCHVMVDPQAPNNYKKRRIVAVGAGPSGLAALRVYTDELKEEIASDECEIICFEKRDELGGVWLPDNSDPPLSRVPDTPLYNSLTTNLPVPVMVFTSHDPAPSTHLFPHAEEVIKYLQGYERRFGLRRFIRFNTIVSCALWNGHANQWEITVHPRGQPENSEKHYCDHLLVTNGHYAKPNVPIFKGLDEWRAQSQGSRAVMHSMWYREPSAYKGLKVLVIGGGPSGNDLSNDISQVARQTIQSVQSFKDEDIGPIIKRGAIAHFTGDGQVVFKSGKRAHVDRIILATGYRFDFPFLPQLPIRRPGVDETSLYNSELHIYPLARHLFPLHAPFPPKSLAFFGLPVRVVPFPLCEAQALLAVRLMSGRVDMDFERELELCKARTNRLLAAQDGSVERAARLWHVLDGQAQFDYREELWGLAGEHEKTVPQWTRKFYDVKFVLRDEWKDLVKKGEADSWVNGVASLGAVAAHVASHSFGSLKEYKNIDFSAFEHGPQNQSDMQLVFALASVALALPALANSNTNCEDYSSYSKTPHGKPSAGALGLPFMRPPSKCRTFKSSSVEKVIGQMKSRLKDPDVARLFENTFPNTLDTTVKYYSKEKNLAFIITGDITAQWLRDTANQLAHYHSLLGQDKELAALVKAVINNEARYIAEYPYCGAFQPPPESGLRPTVNDWALGVTVNPPVNNQTVFECKYELDSLCGFLKLSRSYYQATNDSSFANANWDAAISQIFRVMDEQSQATFDDDFNVISYYNWTGGDGALSPRVPNGGNGEPKGWTGMVGTHHRPSDDLSTFAFLTPANAMLSVELGHLAGILDSMGHLTGLSASARKWSSQIQSAIWNHTVVDGVFAYETNGLGSRYLMDDANVPSLLSLPYLGFLDKNDPIYVKTKEMVLSRRNPYFARGKTFFGTGGPHVDTVHPWPMSLISAIYGSDDDKEIENLLYTIVNNTAGLGLIHESQNVHNSTDYSRQWFAWANSYFAEMLLDLAQRKPALIFNTSEPYIIGRA</sequence>
<dbReference type="InterPro" id="IPR000960">
    <property type="entry name" value="Flavin_mOase"/>
</dbReference>
<dbReference type="PANTHER" id="PTHR31047">
    <property type="entry name" value="MEIOTICALLY UP-REGULATED GENE 157 PROTEIN"/>
    <property type="match status" value="1"/>
</dbReference>
<comment type="caution">
    <text evidence="4">The sequence shown here is derived from an EMBL/GenBank/DDBJ whole genome shotgun (WGS) entry which is preliminary data.</text>
</comment>
<dbReference type="PRINTS" id="PR00370">
    <property type="entry name" value="FMOXYGENASE"/>
</dbReference>
<dbReference type="PANTHER" id="PTHR31047:SF0">
    <property type="entry name" value="MEIOTICALLY UP-REGULATED GENE 157 PROTEIN"/>
    <property type="match status" value="1"/>
</dbReference>
<evidence type="ECO:0000256" key="2">
    <source>
        <dbReference type="ARBA" id="ARBA00022827"/>
    </source>
</evidence>
<dbReference type="InterPro" id="IPR020946">
    <property type="entry name" value="Flavin_mOase-like"/>
</dbReference>
<gene>
    <name evidence="4" type="ORF">CTheo_6043</name>
</gene>
<dbReference type="Pfam" id="PF06824">
    <property type="entry name" value="Glyco_hydro_125"/>
    <property type="match status" value="1"/>
</dbReference>
<dbReference type="GO" id="GO:0050661">
    <property type="term" value="F:NADP binding"/>
    <property type="evidence" value="ECO:0007669"/>
    <property type="project" value="InterPro"/>
</dbReference>
<accession>A0A5N5QFY3</accession>
<evidence type="ECO:0000313" key="5">
    <source>
        <dbReference type="Proteomes" id="UP000383932"/>
    </source>
</evidence>
<dbReference type="Gene3D" id="1.50.10.10">
    <property type="match status" value="1"/>
</dbReference>
<keyword evidence="1" id="KW-0285">Flavoprotein</keyword>
<dbReference type="SMART" id="SM01149">
    <property type="entry name" value="DUF1237"/>
    <property type="match status" value="1"/>
</dbReference>
<organism evidence="4 5">
    <name type="scientific">Ceratobasidium theobromae</name>
    <dbReference type="NCBI Taxonomy" id="1582974"/>
    <lineage>
        <taxon>Eukaryota</taxon>
        <taxon>Fungi</taxon>
        <taxon>Dikarya</taxon>
        <taxon>Basidiomycota</taxon>
        <taxon>Agaricomycotina</taxon>
        <taxon>Agaricomycetes</taxon>
        <taxon>Cantharellales</taxon>
        <taxon>Ceratobasidiaceae</taxon>
        <taxon>Ceratobasidium</taxon>
    </lineage>
</organism>
<dbReference type="SUPFAM" id="SSF51905">
    <property type="entry name" value="FAD/NAD(P)-binding domain"/>
    <property type="match status" value="2"/>
</dbReference>
<dbReference type="SUPFAM" id="SSF48208">
    <property type="entry name" value="Six-hairpin glycosidases"/>
    <property type="match status" value="1"/>
</dbReference>
<dbReference type="OrthoDB" id="7771656at2759"/>
<dbReference type="EMBL" id="SSOP01000164">
    <property type="protein sequence ID" value="KAB5590519.1"/>
    <property type="molecule type" value="Genomic_DNA"/>
</dbReference>
<evidence type="ECO:0000313" key="4">
    <source>
        <dbReference type="EMBL" id="KAB5590519.1"/>
    </source>
</evidence>
<dbReference type="InterPro" id="IPR012341">
    <property type="entry name" value="6hp_glycosidase-like_sf"/>
</dbReference>